<organism evidence="3 4">
    <name type="scientific">Edaphobacter aggregans</name>
    <dbReference type="NCBI Taxonomy" id="570835"/>
    <lineage>
        <taxon>Bacteria</taxon>
        <taxon>Pseudomonadati</taxon>
        <taxon>Acidobacteriota</taxon>
        <taxon>Terriglobia</taxon>
        <taxon>Terriglobales</taxon>
        <taxon>Acidobacteriaceae</taxon>
        <taxon>Edaphobacter</taxon>
    </lineage>
</organism>
<proteinExistence type="predicted"/>
<dbReference type="InterPro" id="IPR000120">
    <property type="entry name" value="Amidase"/>
</dbReference>
<gene>
    <name evidence="3" type="ORF">EDE15_3000</name>
</gene>
<dbReference type="SUPFAM" id="SSF75304">
    <property type="entry name" value="Amidase signature (AS) enzymes"/>
    <property type="match status" value="1"/>
</dbReference>
<dbReference type="OrthoDB" id="9811471at2"/>
<reference evidence="3 4" key="1">
    <citation type="submission" date="2018-12" db="EMBL/GenBank/DDBJ databases">
        <title>Sequencing of bacterial isolates from soil warming experiment in Harvard Forest, Massachusetts, USA.</title>
        <authorList>
            <person name="Deangelis K."/>
        </authorList>
    </citation>
    <scope>NUCLEOTIDE SEQUENCE [LARGE SCALE GENOMIC DNA]</scope>
    <source>
        <strain evidence="3 4">EB153</strain>
    </source>
</reference>
<dbReference type="Pfam" id="PF01425">
    <property type="entry name" value="Amidase"/>
    <property type="match status" value="1"/>
</dbReference>
<evidence type="ECO:0000313" key="3">
    <source>
        <dbReference type="EMBL" id="RSL17465.1"/>
    </source>
</evidence>
<feature type="domain" description="Amidase" evidence="2">
    <location>
        <begin position="189"/>
        <end position="555"/>
    </location>
</feature>
<sequence length="639" mass="67651">MSGQSGLMDRRRFLGVCSAVGLGQTLLPGVLFGMAAQAQTAGGSASGQRAGMDAHAMPKISPEMIDAAAAIAGVTLTADQKAMMLEGLTKQRDSVAVIRTMKIPNSVAPAFVFDPAPAGMKLDTERKPMRMSGTPDVSAFGLDWGLAGAIDAKTGRYAGDHSREDGYAFGTVRELAELLKTRKLTSVALTKIYLERLKKYDPRLHFVITLTEERALAQAAAADKEIAAGKYRGPLHGIPWGAKDLLAVKGYRTTWGAGGFEEQTFDYDATVVKRLDEAGAVLVAKLTMGALAQGDLWFGARTRNPWNARQGSSGSSAGSASAVSAGCVGFAIGTETLGSISAPSARCGVTGLRPTFGFVPRTGAMALSWTMDKIGPICRSVEDCALVMSAIYGPDGHDRSVKDAAFNWDAEFDWKKLRVGYLNTEFEVPALAADATDVQKRGHARQIYDAKYGQAAIAGLKKMGVTLVPVAMPKGYHFGDITPVLGAEAAAAFDELTLSGRDKLLTGQKPGDWPNQFRIARLYSAVDYVQAQRARMLAIEAMEKVFAEVDVIVTPGGGAQLSGTNLTGHPAVIVPNGVRGEDAPKPESDEDGGRDNVGGPGTPVSLTFLGGLYSDARLAAFARAYQEATGFHRMYPNLD</sequence>
<dbReference type="InterPro" id="IPR006311">
    <property type="entry name" value="TAT_signal"/>
</dbReference>
<dbReference type="InterPro" id="IPR036928">
    <property type="entry name" value="AS_sf"/>
</dbReference>
<keyword evidence="4" id="KW-1185">Reference proteome</keyword>
<dbReference type="PROSITE" id="PS51318">
    <property type="entry name" value="TAT"/>
    <property type="match status" value="1"/>
</dbReference>
<name>A0A428MKJ8_9BACT</name>
<feature type="region of interest" description="Disordered" evidence="1">
    <location>
        <begin position="564"/>
        <end position="600"/>
    </location>
</feature>
<accession>A0A428MKJ8</accession>
<dbReference type="EMBL" id="RSDW01000001">
    <property type="protein sequence ID" value="RSL17465.1"/>
    <property type="molecule type" value="Genomic_DNA"/>
</dbReference>
<keyword evidence="3" id="KW-0808">Transferase</keyword>
<evidence type="ECO:0000259" key="2">
    <source>
        <dbReference type="Pfam" id="PF01425"/>
    </source>
</evidence>
<dbReference type="PANTHER" id="PTHR11895">
    <property type="entry name" value="TRANSAMIDASE"/>
    <property type="match status" value="1"/>
</dbReference>
<comment type="caution">
    <text evidence="3">The sequence shown here is derived from an EMBL/GenBank/DDBJ whole genome shotgun (WGS) entry which is preliminary data.</text>
</comment>
<evidence type="ECO:0000313" key="4">
    <source>
        <dbReference type="Proteomes" id="UP000269669"/>
    </source>
</evidence>
<dbReference type="GO" id="GO:0050567">
    <property type="term" value="F:glutaminyl-tRNA synthase (glutamine-hydrolyzing) activity"/>
    <property type="evidence" value="ECO:0007669"/>
    <property type="project" value="TreeGrafter"/>
</dbReference>
<dbReference type="GO" id="GO:0016740">
    <property type="term" value="F:transferase activity"/>
    <property type="evidence" value="ECO:0007669"/>
    <property type="project" value="UniProtKB-KW"/>
</dbReference>
<dbReference type="Gene3D" id="3.90.1300.10">
    <property type="entry name" value="Amidase signature (AS) domain"/>
    <property type="match status" value="1"/>
</dbReference>
<dbReference type="PANTHER" id="PTHR11895:SF73">
    <property type="entry name" value="AMIDASE FAMILY PROTEIN"/>
    <property type="match status" value="1"/>
</dbReference>
<dbReference type="AlphaFoldDB" id="A0A428MKJ8"/>
<dbReference type="Proteomes" id="UP000269669">
    <property type="component" value="Unassembled WGS sequence"/>
</dbReference>
<protein>
    <submittedName>
        <fullName evidence="3">Asp-tRNA(Asn)/Glu-tRNA(Gln) amidotransferase A subunit family amidase</fullName>
    </submittedName>
</protein>
<feature type="compositionally biased region" description="Basic and acidic residues" evidence="1">
    <location>
        <begin position="579"/>
        <end position="594"/>
    </location>
</feature>
<dbReference type="RefSeq" id="WP_125485949.1">
    <property type="nucleotide sequence ID" value="NZ_RSDW01000001.1"/>
</dbReference>
<evidence type="ECO:0000256" key="1">
    <source>
        <dbReference type="SAM" id="MobiDB-lite"/>
    </source>
</evidence>
<dbReference type="InterPro" id="IPR023631">
    <property type="entry name" value="Amidase_dom"/>
</dbReference>